<dbReference type="Pfam" id="PF02622">
    <property type="entry name" value="DUF179"/>
    <property type="match status" value="1"/>
</dbReference>
<protein>
    <recommendedName>
        <fullName evidence="2">UPF0301 protein EV693_101156</fullName>
    </recommendedName>
</protein>
<dbReference type="AlphaFoldDB" id="A0A4R2NCP5"/>
<dbReference type="SUPFAM" id="SSF143456">
    <property type="entry name" value="VC0467-like"/>
    <property type="match status" value="1"/>
</dbReference>
<gene>
    <name evidence="3" type="ORF">EV693_101156</name>
</gene>
<organism evidence="3 4">
    <name type="scientific">Nicoletella semolina</name>
    <dbReference type="NCBI Taxonomy" id="271160"/>
    <lineage>
        <taxon>Bacteria</taxon>
        <taxon>Pseudomonadati</taxon>
        <taxon>Pseudomonadota</taxon>
        <taxon>Gammaproteobacteria</taxon>
        <taxon>Pasteurellales</taxon>
        <taxon>Pasteurellaceae</taxon>
        <taxon>Nicoletella</taxon>
    </lineage>
</organism>
<comment type="caution">
    <text evidence="3">The sequence shown here is derived from an EMBL/GenBank/DDBJ whole genome shotgun (WGS) entry which is preliminary data.</text>
</comment>
<dbReference type="PANTHER" id="PTHR30327">
    <property type="entry name" value="UNCHARACTERIZED PROTEIN YQGE"/>
    <property type="match status" value="1"/>
</dbReference>
<dbReference type="InterPro" id="IPR003774">
    <property type="entry name" value="AlgH-like"/>
</dbReference>
<dbReference type="NCBIfam" id="NF001266">
    <property type="entry name" value="PRK00228.1-1"/>
    <property type="match status" value="1"/>
</dbReference>
<accession>A0A4R2NCP5</accession>
<dbReference type="GO" id="GO:0005829">
    <property type="term" value="C:cytosol"/>
    <property type="evidence" value="ECO:0007669"/>
    <property type="project" value="TreeGrafter"/>
</dbReference>
<comment type="similarity">
    <text evidence="1 2">Belongs to the UPF0301 (AlgH) family.</text>
</comment>
<proteinExistence type="inferred from homology"/>
<evidence type="ECO:0000313" key="3">
    <source>
        <dbReference type="EMBL" id="TCP18890.1"/>
    </source>
</evidence>
<reference evidence="3 4" key="1">
    <citation type="submission" date="2019-03" db="EMBL/GenBank/DDBJ databases">
        <title>Genomic Encyclopedia of Type Strains, Phase IV (KMG-IV): sequencing the most valuable type-strain genomes for metagenomic binning, comparative biology and taxonomic classification.</title>
        <authorList>
            <person name="Goeker M."/>
        </authorList>
    </citation>
    <scope>NUCLEOTIDE SEQUENCE [LARGE SCALE GENOMIC DNA]</scope>
    <source>
        <strain evidence="3 4">DSM 16380</strain>
    </source>
</reference>
<evidence type="ECO:0000256" key="1">
    <source>
        <dbReference type="ARBA" id="ARBA00009600"/>
    </source>
</evidence>
<dbReference type="Gene3D" id="3.40.1740.10">
    <property type="entry name" value="VC0467-like"/>
    <property type="match status" value="1"/>
</dbReference>
<dbReference type="Proteomes" id="UP000295537">
    <property type="component" value="Unassembled WGS sequence"/>
</dbReference>
<dbReference type="RefSeq" id="WP_132500492.1">
    <property type="nucleotide sequence ID" value="NZ_LVXA01000001.1"/>
</dbReference>
<keyword evidence="4" id="KW-1185">Reference proteome</keyword>
<name>A0A4R2NCP5_9PAST</name>
<sequence>MMDLVGKLLVATPEINDDYFDRAVIYICEHTEQGTMGLMLNSPTDLSVMELLAKMDFLMANSRNYIEDQLVLSGGPVNQDRGFILHTSTTTPLAHSYPTENNLWLTTSGDILETLGRSDSPKHFVVCLGCCTWRPQQLEQEIGQNDWLVVPYDLQTIFETGYLDRWVKANELLGIEGVLAKAGRA</sequence>
<evidence type="ECO:0000313" key="4">
    <source>
        <dbReference type="Proteomes" id="UP000295537"/>
    </source>
</evidence>
<dbReference type="OrthoDB" id="9807486at2"/>
<dbReference type="PANTHER" id="PTHR30327:SF1">
    <property type="entry name" value="UPF0301 PROTEIN YQGE"/>
    <property type="match status" value="1"/>
</dbReference>
<dbReference type="EMBL" id="SLXJ01000001">
    <property type="protein sequence ID" value="TCP18890.1"/>
    <property type="molecule type" value="Genomic_DNA"/>
</dbReference>
<evidence type="ECO:0000256" key="2">
    <source>
        <dbReference type="HAMAP-Rule" id="MF_00758"/>
    </source>
</evidence>
<dbReference type="HAMAP" id="MF_00758">
    <property type="entry name" value="UPF0301"/>
    <property type="match status" value="1"/>
</dbReference>